<protein>
    <submittedName>
        <fullName evidence="1">Uncharacterized protein</fullName>
    </submittedName>
</protein>
<dbReference type="AlphaFoldDB" id="A0A517M4I3"/>
<proteinExistence type="predicted"/>
<dbReference type="KEGG" id="ruv:EC9_39830"/>
<reference evidence="1 2" key="1">
    <citation type="submission" date="2019-02" db="EMBL/GenBank/DDBJ databases">
        <title>Deep-cultivation of Planctomycetes and their phenomic and genomic characterization uncovers novel biology.</title>
        <authorList>
            <person name="Wiegand S."/>
            <person name="Jogler M."/>
            <person name="Boedeker C."/>
            <person name="Pinto D."/>
            <person name="Vollmers J."/>
            <person name="Rivas-Marin E."/>
            <person name="Kohn T."/>
            <person name="Peeters S.H."/>
            <person name="Heuer A."/>
            <person name="Rast P."/>
            <person name="Oberbeckmann S."/>
            <person name="Bunk B."/>
            <person name="Jeske O."/>
            <person name="Meyerdierks A."/>
            <person name="Storesund J.E."/>
            <person name="Kallscheuer N."/>
            <person name="Luecker S."/>
            <person name="Lage O.M."/>
            <person name="Pohl T."/>
            <person name="Merkel B.J."/>
            <person name="Hornburger P."/>
            <person name="Mueller R.-W."/>
            <person name="Bruemmer F."/>
            <person name="Labrenz M."/>
            <person name="Spormann A.M."/>
            <person name="Op den Camp H."/>
            <person name="Overmann J."/>
            <person name="Amann R."/>
            <person name="Jetten M.S.M."/>
            <person name="Mascher T."/>
            <person name="Medema M.H."/>
            <person name="Devos D.P."/>
            <person name="Kaster A.-K."/>
            <person name="Ovreas L."/>
            <person name="Rohde M."/>
            <person name="Galperin M.Y."/>
            <person name="Jogler C."/>
        </authorList>
    </citation>
    <scope>NUCLEOTIDE SEQUENCE [LARGE SCALE GENOMIC DNA]</scope>
    <source>
        <strain evidence="1 2">EC9</strain>
    </source>
</reference>
<organism evidence="1 2">
    <name type="scientific">Rosistilla ulvae</name>
    <dbReference type="NCBI Taxonomy" id="1930277"/>
    <lineage>
        <taxon>Bacteria</taxon>
        <taxon>Pseudomonadati</taxon>
        <taxon>Planctomycetota</taxon>
        <taxon>Planctomycetia</taxon>
        <taxon>Pirellulales</taxon>
        <taxon>Pirellulaceae</taxon>
        <taxon>Rosistilla</taxon>
    </lineage>
</organism>
<sequence length="91" mass="10061">MDAVVTPVPLQSQAFASLSQGDSVHQLEVSAGRYGAAADLRRHNNGFTLMLSQWVFQAVDSQLFDRLVQRRFATFDPVGTVVDAARCRPHM</sequence>
<evidence type="ECO:0000313" key="2">
    <source>
        <dbReference type="Proteomes" id="UP000319557"/>
    </source>
</evidence>
<dbReference type="EMBL" id="CP036261">
    <property type="protein sequence ID" value="QDS89783.1"/>
    <property type="molecule type" value="Genomic_DNA"/>
</dbReference>
<dbReference type="Proteomes" id="UP000319557">
    <property type="component" value="Chromosome"/>
</dbReference>
<gene>
    <name evidence="1" type="ORF">EC9_39830</name>
</gene>
<name>A0A517M4I3_9BACT</name>
<accession>A0A517M4I3</accession>
<keyword evidence="2" id="KW-1185">Reference proteome</keyword>
<evidence type="ECO:0000313" key="1">
    <source>
        <dbReference type="EMBL" id="QDS89783.1"/>
    </source>
</evidence>